<reference evidence="2" key="1">
    <citation type="submission" date="2017-09" db="EMBL/GenBank/DDBJ databases">
        <title>Depth-based differentiation of microbial function through sediment-hosted aquifers and enrichment of novel symbionts in the deep terrestrial subsurface.</title>
        <authorList>
            <person name="Probst A.J."/>
            <person name="Ladd B."/>
            <person name="Jarett J.K."/>
            <person name="Geller-Mcgrath D.E."/>
            <person name="Sieber C.M.K."/>
            <person name="Emerson J.B."/>
            <person name="Anantharaman K."/>
            <person name="Thomas B.C."/>
            <person name="Malmstrom R."/>
            <person name="Stieglmeier M."/>
            <person name="Klingl A."/>
            <person name="Woyke T."/>
            <person name="Ryan C.M."/>
            <person name="Banfield J.F."/>
        </authorList>
    </citation>
    <scope>NUCLEOTIDE SEQUENCE [LARGE SCALE GENOMIC DNA]</scope>
</reference>
<dbReference type="AlphaFoldDB" id="A0A2M7W3J7"/>
<evidence type="ECO:0000313" key="1">
    <source>
        <dbReference type="EMBL" id="PJA20085.1"/>
    </source>
</evidence>
<gene>
    <name evidence="1" type="ORF">COX60_02820</name>
</gene>
<dbReference type="EMBL" id="PFQF01000039">
    <property type="protein sequence ID" value="PJA20085.1"/>
    <property type="molecule type" value="Genomic_DNA"/>
</dbReference>
<name>A0A2M7W3J7_9BACT</name>
<comment type="caution">
    <text evidence="1">The sequence shown here is derived from an EMBL/GenBank/DDBJ whole genome shotgun (WGS) entry which is preliminary data.</text>
</comment>
<proteinExistence type="predicted"/>
<protein>
    <submittedName>
        <fullName evidence="1">Uncharacterized protein</fullName>
    </submittedName>
</protein>
<accession>A0A2M7W3J7</accession>
<dbReference type="Proteomes" id="UP000230137">
    <property type="component" value="Unassembled WGS sequence"/>
</dbReference>
<sequence length="108" mass="12531">MLEEYRGKRYNKIIPSINNIGNVYAIVIENDYCHIIYYIQVIGIANYRIQSGKKYSDIKLTQNLEVGLRLPTPIIDAEYLNTPHIIDSIIGYDEDNEYLFGQCTLKPE</sequence>
<evidence type="ECO:0000313" key="2">
    <source>
        <dbReference type="Proteomes" id="UP000230137"/>
    </source>
</evidence>
<organism evidence="1 2">
    <name type="scientific">Candidatus Berkelbacteria bacterium CG_4_10_14_0_2_um_filter_35_9_33_12</name>
    <dbReference type="NCBI Taxonomy" id="1974499"/>
    <lineage>
        <taxon>Bacteria</taxon>
        <taxon>Candidatus Berkelbacteria</taxon>
    </lineage>
</organism>